<dbReference type="InterPro" id="IPR042175">
    <property type="entry name" value="Cell/Rod_MreC_2"/>
</dbReference>
<comment type="caution">
    <text evidence="7">The sequence shown here is derived from an EMBL/GenBank/DDBJ whole genome shotgun (WGS) entry which is preliminary data.</text>
</comment>
<dbReference type="Gene3D" id="2.40.10.350">
    <property type="entry name" value="Rod shape-determining protein MreC, domain 2"/>
    <property type="match status" value="1"/>
</dbReference>
<sequence length="279" mass="30932">MSKFNRLQKIVIGIILAFVALGVLLKSMSGTLTSNLGYDGISMLKYALIDHPVMTAKDWLQDLANLWSVKEENDLLRYELSQNPSYKAKYDDERRKNTELEAALKLQKSEDKYAMTWAHVISRDQASWNNLITIDIGKRDGVKEGMAVESVNGMIGKVASVSNHTSVVKLLTSEDKTTTASIKINIDKKTSVDGVLQSYDIKRGMYVIYLYDDTDKVKEGMQVITSGMGGGYPSGLLIGNVDSIQALSNQSGQTIYVRPVDDFQEFTLVRVITGAKGEK</sequence>
<comment type="function">
    <text evidence="5">Involved in formation and maintenance of cell shape.</text>
</comment>
<evidence type="ECO:0000256" key="4">
    <source>
        <dbReference type="ARBA" id="ARBA00032089"/>
    </source>
</evidence>
<keyword evidence="8" id="KW-1185">Reference proteome</keyword>
<dbReference type="InterPro" id="IPR042177">
    <property type="entry name" value="Cell/Rod_1"/>
</dbReference>
<dbReference type="InterPro" id="IPR055342">
    <property type="entry name" value="MreC_beta-barrel_core"/>
</dbReference>
<dbReference type="AlphaFoldDB" id="A0A4R3SUY4"/>
<dbReference type="Pfam" id="PF04085">
    <property type="entry name" value="MreC"/>
    <property type="match status" value="1"/>
</dbReference>
<reference evidence="7 8" key="1">
    <citation type="submission" date="2019-03" db="EMBL/GenBank/DDBJ databases">
        <title>Genomic Encyclopedia of Type Strains, Phase IV (KMG-IV): sequencing the most valuable type-strain genomes for metagenomic binning, comparative biology and taxonomic classification.</title>
        <authorList>
            <person name="Goeker M."/>
        </authorList>
    </citation>
    <scope>NUCLEOTIDE SEQUENCE [LARGE SCALE GENOMIC DNA]</scope>
    <source>
        <strain evidence="7 8">DSM 29481</strain>
    </source>
</reference>
<evidence type="ECO:0000256" key="1">
    <source>
        <dbReference type="ARBA" id="ARBA00009369"/>
    </source>
</evidence>
<evidence type="ECO:0000313" key="8">
    <source>
        <dbReference type="Proteomes" id="UP000295773"/>
    </source>
</evidence>
<gene>
    <name evidence="7" type="ORF">EDD61_13315</name>
</gene>
<evidence type="ECO:0000259" key="6">
    <source>
        <dbReference type="Pfam" id="PF04085"/>
    </source>
</evidence>
<dbReference type="RefSeq" id="WP_132225791.1">
    <property type="nucleotide sequence ID" value="NZ_JANKBG010000034.1"/>
</dbReference>
<dbReference type="GO" id="GO:0008360">
    <property type="term" value="P:regulation of cell shape"/>
    <property type="evidence" value="ECO:0007669"/>
    <property type="project" value="UniProtKB-KW"/>
</dbReference>
<comment type="similarity">
    <text evidence="1 5">Belongs to the MreC family.</text>
</comment>
<dbReference type="PANTHER" id="PTHR34138">
    <property type="entry name" value="CELL SHAPE-DETERMINING PROTEIN MREC"/>
    <property type="match status" value="1"/>
</dbReference>
<feature type="domain" description="Rod shape-determining protein MreC beta-barrel core" evidence="6">
    <location>
        <begin position="120"/>
        <end position="272"/>
    </location>
</feature>
<evidence type="ECO:0000256" key="3">
    <source>
        <dbReference type="ARBA" id="ARBA00022960"/>
    </source>
</evidence>
<evidence type="ECO:0000256" key="5">
    <source>
        <dbReference type="PIRNR" id="PIRNR038471"/>
    </source>
</evidence>
<protein>
    <recommendedName>
        <fullName evidence="2 5">Cell shape-determining protein MreC</fullName>
    </recommendedName>
    <alternativeName>
        <fullName evidence="4 5">Cell shape protein MreC</fullName>
    </alternativeName>
</protein>
<organism evidence="7 8">
    <name type="scientific">Longicatena caecimuris</name>
    <dbReference type="NCBI Taxonomy" id="1796635"/>
    <lineage>
        <taxon>Bacteria</taxon>
        <taxon>Bacillati</taxon>
        <taxon>Bacillota</taxon>
        <taxon>Erysipelotrichia</taxon>
        <taxon>Erysipelotrichales</taxon>
        <taxon>Erysipelotrichaceae</taxon>
        <taxon>Longicatena</taxon>
    </lineage>
</organism>
<dbReference type="InterPro" id="IPR007221">
    <property type="entry name" value="MreC"/>
</dbReference>
<dbReference type="EMBL" id="SMBP01000033">
    <property type="protein sequence ID" value="TCU52392.1"/>
    <property type="molecule type" value="Genomic_DNA"/>
</dbReference>
<dbReference type="PIRSF" id="PIRSF038471">
    <property type="entry name" value="MreC"/>
    <property type="match status" value="1"/>
</dbReference>
<keyword evidence="3 5" id="KW-0133">Cell shape</keyword>
<proteinExistence type="inferred from homology"/>
<dbReference type="GO" id="GO:0005886">
    <property type="term" value="C:plasma membrane"/>
    <property type="evidence" value="ECO:0007669"/>
    <property type="project" value="TreeGrafter"/>
</dbReference>
<evidence type="ECO:0000313" key="7">
    <source>
        <dbReference type="EMBL" id="TCU52392.1"/>
    </source>
</evidence>
<name>A0A4R3SUY4_9FIRM</name>
<evidence type="ECO:0000256" key="2">
    <source>
        <dbReference type="ARBA" id="ARBA00013855"/>
    </source>
</evidence>
<dbReference type="Gene3D" id="2.40.10.340">
    <property type="entry name" value="Rod shape-determining protein MreC, domain 1"/>
    <property type="match status" value="1"/>
</dbReference>
<dbReference type="NCBIfam" id="TIGR00219">
    <property type="entry name" value="mreC"/>
    <property type="match status" value="1"/>
</dbReference>
<accession>A0A4R3SUY4</accession>
<dbReference type="Proteomes" id="UP000295773">
    <property type="component" value="Unassembled WGS sequence"/>
</dbReference>
<dbReference type="PANTHER" id="PTHR34138:SF1">
    <property type="entry name" value="CELL SHAPE-DETERMINING PROTEIN MREC"/>
    <property type="match status" value="1"/>
</dbReference>